<dbReference type="SMART" id="SM00065">
    <property type="entry name" value="GAF"/>
    <property type="match status" value="1"/>
</dbReference>
<dbReference type="CDD" id="cd01949">
    <property type="entry name" value="GGDEF"/>
    <property type="match status" value="1"/>
</dbReference>
<reference evidence="3" key="1">
    <citation type="journal article" date="2020" name="mSystems">
        <title>Genome- and Community-Level Interaction Insights into Carbon Utilization and Element Cycling Functions of Hydrothermarchaeota in Hydrothermal Sediment.</title>
        <authorList>
            <person name="Zhou Z."/>
            <person name="Liu Y."/>
            <person name="Xu W."/>
            <person name="Pan J."/>
            <person name="Luo Z.H."/>
            <person name="Li M."/>
        </authorList>
    </citation>
    <scope>NUCLEOTIDE SEQUENCE [LARGE SCALE GENOMIC DNA]</scope>
    <source>
        <strain evidence="3">SpSt-853</strain>
    </source>
</reference>
<dbReference type="InterPro" id="IPR043128">
    <property type="entry name" value="Rev_trsase/Diguanyl_cyclase"/>
</dbReference>
<dbReference type="SUPFAM" id="SSF55073">
    <property type="entry name" value="Nucleotide cyclase"/>
    <property type="match status" value="1"/>
</dbReference>
<organism evidence="3">
    <name type="scientific">Desulfobacca acetoxidans</name>
    <dbReference type="NCBI Taxonomy" id="60893"/>
    <lineage>
        <taxon>Bacteria</taxon>
        <taxon>Pseudomonadati</taxon>
        <taxon>Thermodesulfobacteriota</taxon>
        <taxon>Desulfobaccia</taxon>
        <taxon>Desulfobaccales</taxon>
        <taxon>Desulfobaccaceae</taxon>
        <taxon>Desulfobacca</taxon>
    </lineage>
</organism>
<dbReference type="GO" id="GO:0052621">
    <property type="term" value="F:diguanylate cyclase activity"/>
    <property type="evidence" value="ECO:0007669"/>
    <property type="project" value="UniProtKB-EC"/>
</dbReference>
<dbReference type="GO" id="GO:0043709">
    <property type="term" value="P:cell adhesion involved in single-species biofilm formation"/>
    <property type="evidence" value="ECO:0007669"/>
    <property type="project" value="TreeGrafter"/>
</dbReference>
<gene>
    <name evidence="3" type="ORF">ENW48_03645</name>
</gene>
<comment type="caution">
    <text evidence="3">The sequence shown here is derived from an EMBL/GenBank/DDBJ whole genome shotgun (WGS) entry which is preliminary data.</text>
</comment>
<evidence type="ECO:0000256" key="1">
    <source>
        <dbReference type="ARBA" id="ARBA00012528"/>
    </source>
</evidence>
<dbReference type="GO" id="GO:0005886">
    <property type="term" value="C:plasma membrane"/>
    <property type="evidence" value="ECO:0007669"/>
    <property type="project" value="TreeGrafter"/>
</dbReference>
<sequence>MNDKPKLDFQEPVAADQVERILACIEFSKALVSAYDMDTLLTAVLERIKLLIPASNWSLLLMDRQTRELYFAVSVGVDHELLRGVRLKPGEGIAGVVVQTGKPIIIPDVSQDARFCQRVDHLTGFATRSIIALPLLVRGEVIGVFEVVNVENQEIFREQYLPLLEILGDYVAIAVDNVYNLQKLQARTFIDEVTGFYNTRYLACKLEKYIPEILKRGDQELSVVFLDLDHFKQVVDTHGHLLGTKVLAEVARVIHGVLGPEDSLIRYGGDEYIVLLPHCSQAKALEVVRRIRQAINSQEFMKEEGLNLRLTASYGIATLPHDAKDKDALLLIADRAMYRSKSRGKDCIMMGRDLVPAPEE</sequence>
<feature type="domain" description="GGDEF" evidence="2">
    <location>
        <begin position="219"/>
        <end position="353"/>
    </location>
</feature>
<evidence type="ECO:0000259" key="2">
    <source>
        <dbReference type="PROSITE" id="PS50887"/>
    </source>
</evidence>
<accession>A0A7C5ELE9</accession>
<dbReference type="PROSITE" id="PS50887">
    <property type="entry name" value="GGDEF"/>
    <property type="match status" value="1"/>
</dbReference>
<dbReference type="InterPro" id="IPR029016">
    <property type="entry name" value="GAF-like_dom_sf"/>
</dbReference>
<dbReference type="PANTHER" id="PTHR45138">
    <property type="entry name" value="REGULATORY COMPONENTS OF SENSORY TRANSDUCTION SYSTEM"/>
    <property type="match status" value="1"/>
</dbReference>
<dbReference type="InterPro" id="IPR000160">
    <property type="entry name" value="GGDEF_dom"/>
</dbReference>
<dbReference type="FunFam" id="3.30.70.270:FF:000001">
    <property type="entry name" value="Diguanylate cyclase domain protein"/>
    <property type="match status" value="1"/>
</dbReference>
<dbReference type="AlphaFoldDB" id="A0A7C5ELE9"/>
<dbReference type="InterPro" id="IPR003018">
    <property type="entry name" value="GAF"/>
</dbReference>
<dbReference type="InterPro" id="IPR050469">
    <property type="entry name" value="Diguanylate_Cyclase"/>
</dbReference>
<dbReference type="EMBL" id="DTKJ01000022">
    <property type="protein sequence ID" value="HGZ11297.1"/>
    <property type="molecule type" value="Genomic_DNA"/>
</dbReference>
<dbReference type="InterPro" id="IPR029787">
    <property type="entry name" value="Nucleotide_cyclase"/>
</dbReference>
<dbReference type="EC" id="2.7.7.65" evidence="1"/>
<dbReference type="Pfam" id="PF00990">
    <property type="entry name" value="GGDEF"/>
    <property type="match status" value="1"/>
</dbReference>
<dbReference type="Pfam" id="PF01590">
    <property type="entry name" value="GAF"/>
    <property type="match status" value="1"/>
</dbReference>
<dbReference type="NCBIfam" id="TIGR00254">
    <property type="entry name" value="GGDEF"/>
    <property type="match status" value="1"/>
</dbReference>
<dbReference type="Gene3D" id="3.30.450.40">
    <property type="match status" value="1"/>
</dbReference>
<dbReference type="SUPFAM" id="SSF55781">
    <property type="entry name" value="GAF domain-like"/>
    <property type="match status" value="1"/>
</dbReference>
<name>A0A7C5ELE9_9BACT</name>
<dbReference type="GO" id="GO:1902201">
    <property type="term" value="P:negative regulation of bacterial-type flagellum-dependent cell motility"/>
    <property type="evidence" value="ECO:0007669"/>
    <property type="project" value="TreeGrafter"/>
</dbReference>
<protein>
    <recommendedName>
        <fullName evidence="1">diguanylate cyclase</fullName>
        <ecNumber evidence="1">2.7.7.65</ecNumber>
    </recommendedName>
</protein>
<proteinExistence type="predicted"/>
<dbReference type="Gene3D" id="3.30.70.270">
    <property type="match status" value="1"/>
</dbReference>
<dbReference type="PANTHER" id="PTHR45138:SF6">
    <property type="entry name" value="DIGUANYLATE CYCLASE DGCN"/>
    <property type="match status" value="1"/>
</dbReference>
<evidence type="ECO:0000313" key="3">
    <source>
        <dbReference type="EMBL" id="HGZ11297.1"/>
    </source>
</evidence>
<dbReference type="SMART" id="SM00267">
    <property type="entry name" value="GGDEF"/>
    <property type="match status" value="1"/>
</dbReference>